<protein>
    <submittedName>
        <fullName evidence="3">Uncharacterized protein</fullName>
    </submittedName>
</protein>
<dbReference type="Pfam" id="PF19744">
    <property type="entry name" value="DUF6232"/>
    <property type="match status" value="1"/>
</dbReference>
<dbReference type="AlphaFoldDB" id="A0A0H4WQD3"/>
<dbReference type="STRING" id="1297742.A176_002648"/>
<keyword evidence="2" id="KW-0812">Transmembrane</keyword>
<evidence type="ECO:0000313" key="3">
    <source>
        <dbReference type="EMBL" id="AKQ65736.1"/>
    </source>
</evidence>
<reference evidence="3 4" key="1">
    <citation type="journal article" date="2016" name="PLoS ONE">
        <title>Complete Genome Sequence and Comparative Genomics of a Novel Myxobacterium Myxococcus hansupus.</title>
        <authorList>
            <person name="Sharma G."/>
            <person name="Narwani T."/>
            <person name="Subramanian S."/>
        </authorList>
    </citation>
    <scope>NUCLEOTIDE SEQUENCE [LARGE SCALE GENOMIC DNA]</scope>
    <source>
        <strain evidence="4">mixupus</strain>
    </source>
</reference>
<keyword evidence="2" id="KW-1133">Transmembrane helix</keyword>
<evidence type="ECO:0000313" key="4">
    <source>
        <dbReference type="Proteomes" id="UP000009026"/>
    </source>
</evidence>
<dbReference type="EMBL" id="CP012109">
    <property type="protein sequence ID" value="AKQ65736.1"/>
    <property type="molecule type" value="Genomic_DNA"/>
</dbReference>
<evidence type="ECO:0000256" key="1">
    <source>
        <dbReference type="SAM" id="MobiDB-lite"/>
    </source>
</evidence>
<sequence>MRGDGVTDAVQREQSPTGAASPADGPLAGEGEVLFERDGMQVTTQRVVMNGKSWGLEHVCGVTVLFQRPTARSMRGVALFAGALMLIDLLVQGPLAAARSNGSVGGVVFSVAALVGYAALAWRVLHAEHVYIWLHTRFSSQMVYRGRSSEMTRALTHSLRTVVRTGPRQGVI</sequence>
<keyword evidence="2" id="KW-0472">Membrane</keyword>
<organism evidence="3 4">
    <name type="scientific">Pseudomyxococcus hansupus</name>
    <dbReference type="NCBI Taxonomy" id="1297742"/>
    <lineage>
        <taxon>Bacteria</taxon>
        <taxon>Pseudomonadati</taxon>
        <taxon>Myxococcota</taxon>
        <taxon>Myxococcia</taxon>
        <taxon>Myxococcales</taxon>
        <taxon>Cystobacterineae</taxon>
        <taxon>Myxococcaceae</taxon>
        <taxon>Pseudomyxococcus</taxon>
    </lineage>
</organism>
<dbReference type="PATRIC" id="fig|1297742.4.peg.2673"/>
<dbReference type="KEGG" id="mym:A176_002648"/>
<evidence type="ECO:0000256" key="2">
    <source>
        <dbReference type="SAM" id="Phobius"/>
    </source>
</evidence>
<feature type="transmembrane region" description="Helical" evidence="2">
    <location>
        <begin position="77"/>
        <end position="98"/>
    </location>
</feature>
<gene>
    <name evidence="3" type="ORF">A176_002648</name>
</gene>
<name>A0A0H4WQD3_9BACT</name>
<dbReference type="Proteomes" id="UP000009026">
    <property type="component" value="Chromosome"/>
</dbReference>
<keyword evidence="4" id="KW-1185">Reference proteome</keyword>
<proteinExistence type="predicted"/>
<feature type="transmembrane region" description="Helical" evidence="2">
    <location>
        <begin position="104"/>
        <end position="125"/>
    </location>
</feature>
<feature type="region of interest" description="Disordered" evidence="1">
    <location>
        <begin position="1"/>
        <end position="26"/>
    </location>
</feature>
<dbReference type="InterPro" id="IPR045629">
    <property type="entry name" value="DUF6232"/>
</dbReference>
<accession>A0A0H4WQD3</accession>